<dbReference type="RefSeq" id="WP_235724051.1">
    <property type="nucleotide sequence ID" value="NZ_JAKGCU010000011.1"/>
</dbReference>
<gene>
    <name evidence="1" type="ORF">L1892_13130</name>
</gene>
<accession>A0ABS9DJJ8</accession>
<sequence length="68" mass="7684">MAATGRAERRHCRVIETVPDRDQVAALMRLLGARLTGALLVLEYGIDRLNPEWVAGLRVALARERMRE</sequence>
<reference evidence="1" key="1">
    <citation type="submission" date="2022-01" db="EMBL/GenBank/DDBJ databases">
        <title>Gordonia xiamenensis sp. nov., isolated from surface seawater in Xiamen.</title>
        <authorList>
            <person name="He Y.F."/>
        </authorList>
    </citation>
    <scope>NUCLEOTIDE SEQUENCE</scope>
    <source>
        <strain evidence="1">GW1C4-4</strain>
    </source>
</reference>
<evidence type="ECO:0000313" key="1">
    <source>
        <dbReference type="EMBL" id="MCF3939317.1"/>
    </source>
</evidence>
<comment type="caution">
    <text evidence="1">The sequence shown here is derived from an EMBL/GenBank/DDBJ whole genome shotgun (WGS) entry which is preliminary data.</text>
</comment>
<keyword evidence="2" id="KW-1185">Reference proteome</keyword>
<protein>
    <recommendedName>
        <fullName evidence="3">TetR family transcriptional regulator</fullName>
    </recommendedName>
</protein>
<evidence type="ECO:0000313" key="2">
    <source>
        <dbReference type="Proteomes" id="UP001108089"/>
    </source>
</evidence>
<dbReference type="EMBL" id="JAKGCU010000011">
    <property type="protein sequence ID" value="MCF3939317.1"/>
    <property type="molecule type" value="Genomic_DNA"/>
</dbReference>
<proteinExistence type="predicted"/>
<name>A0ABS9DJJ8_9ACTN</name>
<evidence type="ECO:0008006" key="3">
    <source>
        <dbReference type="Google" id="ProtNLM"/>
    </source>
</evidence>
<dbReference type="Proteomes" id="UP001108089">
    <property type="component" value="Unassembled WGS sequence"/>
</dbReference>
<organism evidence="1 2">
    <name type="scientific">Gordonia tangerina</name>
    <dbReference type="NCBI Taxonomy" id="2911060"/>
    <lineage>
        <taxon>Bacteria</taxon>
        <taxon>Bacillati</taxon>
        <taxon>Actinomycetota</taxon>
        <taxon>Actinomycetes</taxon>
        <taxon>Mycobacteriales</taxon>
        <taxon>Gordoniaceae</taxon>
        <taxon>Gordonia</taxon>
    </lineage>
</organism>